<dbReference type="SUPFAM" id="SSF88946">
    <property type="entry name" value="Sigma2 domain of RNA polymerase sigma factors"/>
    <property type="match status" value="1"/>
</dbReference>
<dbReference type="Pfam" id="PF04542">
    <property type="entry name" value="Sigma70_r2"/>
    <property type="match status" value="1"/>
</dbReference>
<dbReference type="Gene3D" id="1.10.10.10">
    <property type="entry name" value="Winged helix-like DNA-binding domain superfamily/Winged helix DNA-binding domain"/>
    <property type="match status" value="1"/>
</dbReference>
<dbReference type="InterPro" id="IPR013324">
    <property type="entry name" value="RNA_pol_sigma_r3/r4-like"/>
</dbReference>
<feature type="domain" description="RNA polymerase sigma-70 region 2" evidence="5">
    <location>
        <begin position="19"/>
        <end position="85"/>
    </location>
</feature>
<name>A0A1H4DS40_9SPHI</name>
<protein>
    <submittedName>
        <fullName evidence="7">RNA polymerase sigma-70 factor, ECF subfamily</fullName>
    </submittedName>
</protein>
<keyword evidence="2" id="KW-0805">Transcription regulation</keyword>
<dbReference type="InterPro" id="IPR014284">
    <property type="entry name" value="RNA_pol_sigma-70_dom"/>
</dbReference>
<dbReference type="InterPro" id="IPR014327">
    <property type="entry name" value="RNA_pol_sigma70_bacteroid"/>
</dbReference>
<keyword evidence="3" id="KW-0731">Sigma factor</keyword>
<dbReference type="GO" id="GO:0003677">
    <property type="term" value="F:DNA binding"/>
    <property type="evidence" value="ECO:0007669"/>
    <property type="project" value="InterPro"/>
</dbReference>
<evidence type="ECO:0000256" key="4">
    <source>
        <dbReference type="ARBA" id="ARBA00023163"/>
    </source>
</evidence>
<dbReference type="SUPFAM" id="SSF88659">
    <property type="entry name" value="Sigma3 and sigma4 domains of RNA polymerase sigma factors"/>
    <property type="match status" value="1"/>
</dbReference>
<dbReference type="Pfam" id="PF08281">
    <property type="entry name" value="Sigma70_r4_2"/>
    <property type="match status" value="1"/>
</dbReference>
<dbReference type="PANTHER" id="PTHR43133:SF46">
    <property type="entry name" value="RNA POLYMERASE SIGMA-70 FACTOR ECF SUBFAMILY"/>
    <property type="match status" value="1"/>
</dbReference>
<evidence type="ECO:0000313" key="8">
    <source>
        <dbReference type="Proteomes" id="UP000198850"/>
    </source>
</evidence>
<dbReference type="NCBIfam" id="TIGR02985">
    <property type="entry name" value="Sig70_bacteroi1"/>
    <property type="match status" value="1"/>
</dbReference>
<dbReference type="STRING" id="425514.SAMN05443550_10576"/>
<keyword evidence="8" id="KW-1185">Reference proteome</keyword>
<dbReference type="NCBIfam" id="TIGR02937">
    <property type="entry name" value="sigma70-ECF"/>
    <property type="match status" value="1"/>
</dbReference>
<dbReference type="InterPro" id="IPR013325">
    <property type="entry name" value="RNA_pol_sigma_r2"/>
</dbReference>
<keyword evidence="4" id="KW-0804">Transcription</keyword>
<reference evidence="7 8" key="1">
    <citation type="submission" date="2016-10" db="EMBL/GenBank/DDBJ databases">
        <authorList>
            <person name="de Groot N.N."/>
        </authorList>
    </citation>
    <scope>NUCLEOTIDE SEQUENCE [LARGE SCALE GENOMIC DNA]</scope>
    <source>
        <strain evidence="7 8">DSM 19033</strain>
    </source>
</reference>
<gene>
    <name evidence="7" type="ORF">SAMN05443550_10576</name>
</gene>
<evidence type="ECO:0000313" key="7">
    <source>
        <dbReference type="EMBL" id="SEA75447.1"/>
    </source>
</evidence>
<sequence>MPKLRLTNIMMDRDLFQKFYQEHKKSVFAVVNLRLPDLEDAKDVVQEIFLELWLKRDSLHTIREIQPYLYVIARNQVISAFRRKNIQLKNEGLLLEGLNTLDHSAEENTMARELHQQINVIVEKLPETTRQCYQLSKNEGKKNGEIADLLNISEKTVRNNISEALKRLRILLKENHPEIFALFLFLLK</sequence>
<dbReference type="PANTHER" id="PTHR43133">
    <property type="entry name" value="RNA POLYMERASE ECF-TYPE SIGMA FACTO"/>
    <property type="match status" value="1"/>
</dbReference>
<organism evidence="7 8">
    <name type="scientific">Pedobacter hartonius</name>
    <dbReference type="NCBI Taxonomy" id="425514"/>
    <lineage>
        <taxon>Bacteria</taxon>
        <taxon>Pseudomonadati</taxon>
        <taxon>Bacteroidota</taxon>
        <taxon>Sphingobacteriia</taxon>
        <taxon>Sphingobacteriales</taxon>
        <taxon>Sphingobacteriaceae</taxon>
        <taxon>Pedobacter</taxon>
    </lineage>
</organism>
<dbReference type="InterPro" id="IPR039425">
    <property type="entry name" value="RNA_pol_sigma-70-like"/>
</dbReference>
<feature type="domain" description="RNA polymerase sigma factor 70 region 4 type 2" evidence="6">
    <location>
        <begin position="116"/>
        <end position="168"/>
    </location>
</feature>
<dbReference type="InterPro" id="IPR036388">
    <property type="entry name" value="WH-like_DNA-bd_sf"/>
</dbReference>
<dbReference type="GO" id="GO:0006352">
    <property type="term" value="P:DNA-templated transcription initiation"/>
    <property type="evidence" value="ECO:0007669"/>
    <property type="project" value="InterPro"/>
</dbReference>
<proteinExistence type="inferred from homology"/>
<evidence type="ECO:0000256" key="3">
    <source>
        <dbReference type="ARBA" id="ARBA00023082"/>
    </source>
</evidence>
<dbReference type="InterPro" id="IPR007627">
    <property type="entry name" value="RNA_pol_sigma70_r2"/>
</dbReference>
<accession>A0A1H4DS40</accession>
<dbReference type="AlphaFoldDB" id="A0A1H4DS40"/>
<evidence type="ECO:0000259" key="5">
    <source>
        <dbReference type="Pfam" id="PF04542"/>
    </source>
</evidence>
<dbReference type="InterPro" id="IPR013249">
    <property type="entry name" value="RNA_pol_sigma70_r4_t2"/>
</dbReference>
<dbReference type="Gene3D" id="1.10.1740.10">
    <property type="match status" value="1"/>
</dbReference>
<dbReference type="GO" id="GO:0016987">
    <property type="term" value="F:sigma factor activity"/>
    <property type="evidence" value="ECO:0007669"/>
    <property type="project" value="UniProtKB-KW"/>
</dbReference>
<dbReference type="EMBL" id="FNRA01000005">
    <property type="protein sequence ID" value="SEA75447.1"/>
    <property type="molecule type" value="Genomic_DNA"/>
</dbReference>
<evidence type="ECO:0000256" key="2">
    <source>
        <dbReference type="ARBA" id="ARBA00023015"/>
    </source>
</evidence>
<comment type="similarity">
    <text evidence="1">Belongs to the sigma-70 factor family. ECF subfamily.</text>
</comment>
<evidence type="ECO:0000259" key="6">
    <source>
        <dbReference type="Pfam" id="PF08281"/>
    </source>
</evidence>
<evidence type="ECO:0000256" key="1">
    <source>
        <dbReference type="ARBA" id="ARBA00010641"/>
    </source>
</evidence>
<dbReference type="Proteomes" id="UP000198850">
    <property type="component" value="Unassembled WGS sequence"/>
</dbReference>